<feature type="transmembrane region" description="Helical" evidence="1">
    <location>
        <begin position="137"/>
        <end position="158"/>
    </location>
</feature>
<protein>
    <submittedName>
        <fullName evidence="2">Uncharacterized protein</fullName>
    </submittedName>
</protein>
<dbReference type="EMBL" id="MHOK01000005">
    <property type="protein sequence ID" value="OGZ62238.1"/>
    <property type="molecule type" value="Genomic_DNA"/>
</dbReference>
<feature type="transmembrane region" description="Helical" evidence="1">
    <location>
        <begin position="199"/>
        <end position="220"/>
    </location>
</feature>
<proteinExistence type="predicted"/>
<keyword evidence="1" id="KW-0472">Membrane</keyword>
<sequence>MEFALNFSLTAPYTDTSQGVIKAAWPIFRDLANMGLILVLVAIGIGTILNLKTNRNQLMPFIIIAFLINFTPMLTGIVIDLSNLTARIFFDAAQNASNAFLAGNPFSGSMDRLGGSIPLIGRGISGDAFGATDFSGISIFAIMTTIFLLVLIFAYLLLGALFLGRTLALWLLVIFSPIAFVAYILPSTRKVFDNWWNNFLKWSLIAIPLIFSLWLAGIFLHNTSVGCQAISQSAIEQNIGENLEENDGTITGESSLAGDDYATILYPVTAAQTNTGTNMICGITSMIFALGTLFVGISMSLKSSATGANIIISRAKKLKDAMMKKASKWAGTEAEKRGRQLTARPLSKAGQGLADSRLGRSALGSPLRNLGLAMQRPAVKWAQQYKEHEKKFQGMSWEQMKGMLFERTDKGSAAWAYAAKNHAGDLRKTLDDPKTGGGLRKVMKAKMKKANLRGDDSMKEVEKIDPKTAAETKHAGISDEGKRLDAIKNEIHKIVEKLDDKAVANLSNSSLGDTRVVKALEEQGKLTKGAIENLAKEETRLATLDTILQENYKKELVKELKKMTSEERIKTFGSVGSLIARGGDLSPEAYKKFLSSPENYKKMLRYKKDKSGGRVSPYLETIEAHPYAAAFHFTTKESVREGLTKKDFETFRKEMTSKEDKK</sequence>
<feature type="transmembrane region" description="Helical" evidence="1">
    <location>
        <begin position="58"/>
        <end position="79"/>
    </location>
</feature>
<evidence type="ECO:0000256" key="1">
    <source>
        <dbReference type="SAM" id="Phobius"/>
    </source>
</evidence>
<evidence type="ECO:0000313" key="3">
    <source>
        <dbReference type="Proteomes" id="UP000176770"/>
    </source>
</evidence>
<evidence type="ECO:0000313" key="2">
    <source>
        <dbReference type="EMBL" id="OGZ62238.1"/>
    </source>
</evidence>
<comment type="caution">
    <text evidence="2">The sequence shown here is derived from an EMBL/GenBank/DDBJ whole genome shotgun (WGS) entry which is preliminary data.</text>
</comment>
<reference evidence="2 3" key="1">
    <citation type="journal article" date="2016" name="Nat. Commun.">
        <title>Thousands of microbial genomes shed light on interconnected biogeochemical processes in an aquifer system.</title>
        <authorList>
            <person name="Anantharaman K."/>
            <person name="Brown C.T."/>
            <person name="Hug L.A."/>
            <person name="Sharon I."/>
            <person name="Castelle C.J."/>
            <person name="Probst A.J."/>
            <person name="Thomas B.C."/>
            <person name="Singh A."/>
            <person name="Wilkins M.J."/>
            <person name="Karaoz U."/>
            <person name="Brodie E.L."/>
            <person name="Williams K.H."/>
            <person name="Hubbard S.S."/>
            <person name="Banfield J.F."/>
        </authorList>
    </citation>
    <scope>NUCLEOTIDE SEQUENCE [LARGE SCALE GENOMIC DNA]</scope>
</reference>
<dbReference type="STRING" id="1802165.A3F94_02835"/>
<feature type="transmembrane region" description="Helical" evidence="1">
    <location>
        <begin position="167"/>
        <end position="187"/>
    </location>
</feature>
<feature type="transmembrane region" description="Helical" evidence="1">
    <location>
        <begin position="31"/>
        <end position="51"/>
    </location>
</feature>
<accession>A0A1G2HK09</accession>
<dbReference type="AlphaFoldDB" id="A0A1G2HK09"/>
<feature type="transmembrane region" description="Helical" evidence="1">
    <location>
        <begin position="280"/>
        <end position="301"/>
    </location>
</feature>
<name>A0A1G2HK09_9BACT</name>
<keyword evidence="1" id="KW-1133">Transmembrane helix</keyword>
<organism evidence="2 3">
    <name type="scientific">Candidatus Spechtbacteria bacterium RIFCSPLOWO2_12_FULL_38_22</name>
    <dbReference type="NCBI Taxonomy" id="1802165"/>
    <lineage>
        <taxon>Bacteria</taxon>
        <taxon>Candidatus Spechtiibacteriota</taxon>
    </lineage>
</organism>
<keyword evidence="1" id="KW-0812">Transmembrane</keyword>
<dbReference type="Proteomes" id="UP000176770">
    <property type="component" value="Unassembled WGS sequence"/>
</dbReference>
<gene>
    <name evidence="2" type="ORF">A3F94_02835</name>
</gene>